<evidence type="ECO:0000256" key="7">
    <source>
        <dbReference type="ARBA" id="ARBA00023012"/>
    </source>
</evidence>
<dbReference type="InterPro" id="IPR003661">
    <property type="entry name" value="HisK_dim/P_dom"/>
</dbReference>
<dbReference type="Pfam" id="PF02518">
    <property type="entry name" value="HATPase_c"/>
    <property type="match status" value="1"/>
</dbReference>
<gene>
    <name evidence="14" type="ORF">EV186_102765</name>
</gene>
<evidence type="ECO:0000313" key="15">
    <source>
        <dbReference type="Proteomes" id="UP000295444"/>
    </source>
</evidence>
<organism evidence="14 15">
    <name type="scientific">Labedaea rhizosphaerae</name>
    <dbReference type="NCBI Taxonomy" id="598644"/>
    <lineage>
        <taxon>Bacteria</taxon>
        <taxon>Bacillati</taxon>
        <taxon>Actinomycetota</taxon>
        <taxon>Actinomycetes</taxon>
        <taxon>Pseudonocardiales</taxon>
        <taxon>Pseudonocardiaceae</taxon>
        <taxon>Labedaea</taxon>
    </lineage>
</organism>
<dbReference type="SMART" id="SM00388">
    <property type="entry name" value="HisKA"/>
    <property type="match status" value="1"/>
</dbReference>
<dbReference type="InterPro" id="IPR029016">
    <property type="entry name" value="GAF-like_dom_sf"/>
</dbReference>
<dbReference type="SUPFAM" id="SSF52172">
    <property type="entry name" value="CheY-like"/>
    <property type="match status" value="1"/>
</dbReference>
<dbReference type="OrthoDB" id="163538at2"/>
<dbReference type="Pfam" id="PF08448">
    <property type="entry name" value="PAS_4"/>
    <property type="match status" value="1"/>
</dbReference>
<comment type="subcellular location">
    <subcellularLocation>
        <location evidence="2">Cell membrane</location>
    </subcellularLocation>
</comment>
<dbReference type="Gene3D" id="3.30.450.40">
    <property type="match status" value="1"/>
</dbReference>
<name>A0A4R6SJ06_LABRH</name>
<evidence type="ECO:0000256" key="4">
    <source>
        <dbReference type="ARBA" id="ARBA00022553"/>
    </source>
</evidence>
<dbReference type="InterPro" id="IPR036388">
    <property type="entry name" value="WH-like_DNA-bd_sf"/>
</dbReference>
<dbReference type="SUPFAM" id="SSF47384">
    <property type="entry name" value="Homodimeric domain of signal transducing histidine kinase"/>
    <property type="match status" value="1"/>
</dbReference>
<dbReference type="SUPFAM" id="SSF55785">
    <property type="entry name" value="PYP-like sensor domain (PAS domain)"/>
    <property type="match status" value="1"/>
</dbReference>
<keyword evidence="6" id="KW-0418">Kinase</keyword>
<evidence type="ECO:0000256" key="6">
    <source>
        <dbReference type="ARBA" id="ARBA00022777"/>
    </source>
</evidence>
<evidence type="ECO:0000256" key="5">
    <source>
        <dbReference type="ARBA" id="ARBA00022679"/>
    </source>
</evidence>
<dbReference type="Pfam" id="PF00512">
    <property type="entry name" value="HisKA"/>
    <property type="match status" value="1"/>
</dbReference>
<dbReference type="SUPFAM" id="SSF55781">
    <property type="entry name" value="GAF domain-like"/>
    <property type="match status" value="1"/>
</dbReference>
<evidence type="ECO:0000259" key="12">
    <source>
        <dbReference type="PROSITE" id="PS50110"/>
    </source>
</evidence>
<dbReference type="PANTHER" id="PTHR43547:SF2">
    <property type="entry name" value="HYBRID SIGNAL TRANSDUCTION HISTIDINE KINASE C"/>
    <property type="match status" value="1"/>
</dbReference>
<dbReference type="GO" id="GO:0000155">
    <property type="term" value="F:phosphorelay sensor kinase activity"/>
    <property type="evidence" value="ECO:0007669"/>
    <property type="project" value="InterPro"/>
</dbReference>
<dbReference type="SUPFAM" id="SSF55874">
    <property type="entry name" value="ATPase domain of HSP90 chaperone/DNA topoisomerase II/histidine kinase"/>
    <property type="match status" value="1"/>
</dbReference>
<dbReference type="InterPro" id="IPR036097">
    <property type="entry name" value="HisK_dim/P_sf"/>
</dbReference>
<dbReference type="InterPro" id="IPR035965">
    <property type="entry name" value="PAS-like_dom_sf"/>
</dbReference>
<evidence type="ECO:0000256" key="8">
    <source>
        <dbReference type="ARBA" id="ARBA00023015"/>
    </source>
</evidence>
<comment type="catalytic activity">
    <reaction evidence="1">
        <text>ATP + protein L-histidine = ADP + protein N-phospho-L-histidine.</text>
        <dbReference type="EC" id="2.7.13.3"/>
    </reaction>
</comment>
<dbReference type="GO" id="GO:0003723">
    <property type="term" value="F:RNA binding"/>
    <property type="evidence" value="ECO:0007669"/>
    <property type="project" value="InterPro"/>
</dbReference>
<dbReference type="InterPro" id="IPR004358">
    <property type="entry name" value="Sig_transdc_His_kin-like_C"/>
</dbReference>
<keyword evidence="5" id="KW-0808">Transferase</keyword>
<dbReference type="Pfam" id="PF00072">
    <property type="entry name" value="Response_reg"/>
    <property type="match status" value="1"/>
</dbReference>
<evidence type="ECO:0000259" key="13">
    <source>
        <dbReference type="PROSITE" id="PS50921"/>
    </source>
</evidence>
<evidence type="ECO:0000256" key="9">
    <source>
        <dbReference type="ARBA" id="ARBA00023163"/>
    </source>
</evidence>
<keyword evidence="7" id="KW-0902">Two-component regulatory system</keyword>
<comment type="caution">
    <text evidence="14">The sequence shown here is derived from an EMBL/GenBank/DDBJ whole genome shotgun (WGS) entry which is preliminary data.</text>
</comment>
<dbReference type="PANTHER" id="PTHR43547">
    <property type="entry name" value="TWO-COMPONENT HISTIDINE KINASE"/>
    <property type="match status" value="1"/>
</dbReference>
<accession>A0A4R6SJ06</accession>
<keyword evidence="9" id="KW-0804">Transcription</keyword>
<dbReference type="Gene3D" id="3.30.450.20">
    <property type="entry name" value="PAS domain"/>
    <property type="match status" value="1"/>
</dbReference>
<dbReference type="SMART" id="SM00387">
    <property type="entry name" value="HATPase_c"/>
    <property type="match status" value="1"/>
</dbReference>
<dbReference type="InterPro" id="IPR013656">
    <property type="entry name" value="PAS_4"/>
</dbReference>
<dbReference type="Pfam" id="PF03861">
    <property type="entry name" value="ANTAR"/>
    <property type="match status" value="1"/>
</dbReference>
<sequence>MAYGSADVWTADRLFAGSDDTAAALRAADWAATPLGPVETWPVELRAAVRTVLPSRRPMLLWWGPRLVQIFNHAYTPVLGDKYPAAIGQPGAECWAEVWDQLGPLADHVLRGEGAIHLEDHQLMLRRHGYLEETYWTFSYSPVTDEAGRVVGIFVSTTDVTTRVLGDRRLGTLRRLSTVSVTEADSVADACRSAVARLAESRADLPFVAAYLWRDADRLDLAASFGTEQTIPAGEGSVVRRVAETSAAERMDSGVGDSLVLPLVVTEQPRPIGALVAGISPYRAFDDAYAAFLHLVAGQVSAALADARVYESQRRRLAELSELDAAKTRFFENVSHEFRTPLTLLLAPIQDLLDHDGHLTEDQRGAIAAAYRAALRLRRLVDGLLDVASAEAHQLHVQPEPTDPVALTKECASMFRSAAEAAGLKLLLELDDDAREPVALDQDMWTKIVLNLLSNAVKYTPAGTITVRLDAADGELRLTVADTGVGIAAEEQPRVFDRFHRVAGSGGRSSEGVGIGLSLVSLLARALGGSVSLHSTPGQGSTFTVTVPRKPSDSSVAKEFDVAELGAPYLTEAQRWQAENARTIPGGDPGDGRILLVEDNADMRGYLSRLLHEQGWTVDAVSDAAAALAHAEANPPDLILSDIMLPGTDGLELLRTVRQDQRLVRVPVVLLTARAGATSATDGLRLGADDYVVKPFDPAELVARVRVHLELSRLRESLIASSDDQARTLRRALDTRSTISQAVGLLMALHRCDAETAFNKLAELSKNGNVKVRVLAERMVAEFTESLTIQ</sequence>
<dbReference type="InterPro" id="IPR011006">
    <property type="entry name" value="CheY-like_superfamily"/>
</dbReference>
<feature type="domain" description="Response regulatory" evidence="12">
    <location>
        <begin position="593"/>
        <end position="709"/>
    </location>
</feature>
<dbReference type="PROSITE" id="PS50110">
    <property type="entry name" value="RESPONSE_REGULATORY"/>
    <property type="match status" value="1"/>
</dbReference>
<proteinExistence type="predicted"/>
<protein>
    <recommendedName>
        <fullName evidence="3">histidine kinase</fullName>
        <ecNumber evidence="3">2.7.13.3</ecNumber>
    </recommendedName>
</protein>
<dbReference type="CDD" id="cd16922">
    <property type="entry name" value="HATPase_EvgS-ArcB-TorS-like"/>
    <property type="match status" value="1"/>
</dbReference>
<dbReference type="EC" id="2.7.13.3" evidence="3"/>
<feature type="domain" description="Histidine kinase" evidence="11">
    <location>
        <begin position="333"/>
        <end position="551"/>
    </location>
</feature>
<evidence type="ECO:0000256" key="1">
    <source>
        <dbReference type="ARBA" id="ARBA00000085"/>
    </source>
</evidence>
<dbReference type="SMART" id="SM01012">
    <property type="entry name" value="ANTAR"/>
    <property type="match status" value="1"/>
</dbReference>
<dbReference type="InterPro" id="IPR005561">
    <property type="entry name" value="ANTAR"/>
</dbReference>
<feature type="domain" description="ANTAR" evidence="13">
    <location>
        <begin position="719"/>
        <end position="780"/>
    </location>
</feature>
<dbReference type="Gene3D" id="3.40.50.2300">
    <property type="match status" value="1"/>
</dbReference>
<dbReference type="EMBL" id="SNXZ01000002">
    <property type="protein sequence ID" value="TDQ00899.1"/>
    <property type="molecule type" value="Genomic_DNA"/>
</dbReference>
<dbReference type="PROSITE" id="PS50109">
    <property type="entry name" value="HIS_KIN"/>
    <property type="match status" value="1"/>
</dbReference>
<dbReference type="InterPro" id="IPR036890">
    <property type="entry name" value="HATPase_C_sf"/>
</dbReference>
<dbReference type="AlphaFoldDB" id="A0A4R6SJ06"/>
<dbReference type="PRINTS" id="PR00344">
    <property type="entry name" value="BCTRLSENSOR"/>
</dbReference>
<dbReference type="Proteomes" id="UP000295444">
    <property type="component" value="Unassembled WGS sequence"/>
</dbReference>
<dbReference type="PROSITE" id="PS50921">
    <property type="entry name" value="ANTAR"/>
    <property type="match status" value="1"/>
</dbReference>
<dbReference type="RefSeq" id="WP_133849551.1">
    <property type="nucleotide sequence ID" value="NZ_SNXZ01000002.1"/>
</dbReference>
<dbReference type="CDD" id="cd00082">
    <property type="entry name" value="HisKA"/>
    <property type="match status" value="1"/>
</dbReference>
<evidence type="ECO:0000256" key="2">
    <source>
        <dbReference type="ARBA" id="ARBA00004236"/>
    </source>
</evidence>
<dbReference type="InterPro" id="IPR005467">
    <property type="entry name" value="His_kinase_dom"/>
</dbReference>
<keyword evidence="8" id="KW-0805">Transcription regulation</keyword>
<dbReference type="Gene3D" id="1.10.10.10">
    <property type="entry name" value="Winged helix-like DNA-binding domain superfamily/Winged helix DNA-binding domain"/>
    <property type="match status" value="1"/>
</dbReference>
<keyword evidence="15" id="KW-1185">Reference proteome</keyword>
<feature type="modified residue" description="4-aspartylphosphate" evidence="10">
    <location>
        <position position="642"/>
    </location>
</feature>
<dbReference type="SMART" id="SM00448">
    <property type="entry name" value="REC"/>
    <property type="match status" value="1"/>
</dbReference>
<dbReference type="Gene3D" id="1.10.287.130">
    <property type="match status" value="1"/>
</dbReference>
<evidence type="ECO:0000256" key="3">
    <source>
        <dbReference type="ARBA" id="ARBA00012438"/>
    </source>
</evidence>
<evidence type="ECO:0000259" key="11">
    <source>
        <dbReference type="PROSITE" id="PS50109"/>
    </source>
</evidence>
<dbReference type="InterPro" id="IPR001789">
    <property type="entry name" value="Sig_transdc_resp-reg_receiver"/>
</dbReference>
<dbReference type="GO" id="GO:0005886">
    <property type="term" value="C:plasma membrane"/>
    <property type="evidence" value="ECO:0007669"/>
    <property type="project" value="UniProtKB-SubCell"/>
</dbReference>
<evidence type="ECO:0000256" key="10">
    <source>
        <dbReference type="PROSITE-ProRule" id="PRU00169"/>
    </source>
</evidence>
<dbReference type="FunFam" id="3.30.565.10:FF:000006">
    <property type="entry name" value="Sensor histidine kinase WalK"/>
    <property type="match status" value="1"/>
</dbReference>
<evidence type="ECO:0000313" key="14">
    <source>
        <dbReference type="EMBL" id="TDQ00899.1"/>
    </source>
</evidence>
<dbReference type="InterPro" id="IPR003594">
    <property type="entry name" value="HATPase_dom"/>
</dbReference>
<keyword evidence="4 10" id="KW-0597">Phosphoprotein</keyword>
<dbReference type="Gene3D" id="3.30.565.10">
    <property type="entry name" value="Histidine kinase-like ATPase, C-terminal domain"/>
    <property type="match status" value="1"/>
</dbReference>
<reference evidence="14 15" key="1">
    <citation type="submission" date="2019-03" db="EMBL/GenBank/DDBJ databases">
        <title>Genomic Encyclopedia of Type Strains, Phase IV (KMG-IV): sequencing the most valuable type-strain genomes for metagenomic binning, comparative biology and taxonomic classification.</title>
        <authorList>
            <person name="Goeker M."/>
        </authorList>
    </citation>
    <scope>NUCLEOTIDE SEQUENCE [LARGE SCALE GENOMIC DNA]</scope>
    <source>
        <strain evidence="14 15">DSM 45361</strain>
    </source>
</reference>